<reference evidence="2" key="1">
    <citation type="journal article" date="2017" name="bioRxiv">
        <title>Comparative analysis of the genomes of Stylophora pistillata and Acropora digitifera provides evidence for extensive differences between species of corals.</title>
        <authorList>
            <person name="Voolstra C.R."/>
            <person name="Li Y."/>
            <person name="Liew Y.J."/>
            <person name="Baumgarten S."/>
            <person name="Zoccola D."/>
            <person name="Flot J.-F."/>
            <person name="Tambutte S."/>
            <person name="Allemand D."/>
            <person name="Aranda M."/>
        </authorList>
    </citation>
    <scope>NUCLEOTIDE SEQUENCE [LARGE SCALE GENOMIC DNA]</scope>
</reference>
<gene>
    <name evidence="1" type="ORF">AWC38_SpisGene13378</name>
</gene>
<comment type="caution">
    <text evidence="1">The sequence shown here is derived from an EMBL/GenBank/DDBJ whole genome shotgun (WGS) entry which is preliminary data.</text>
</comment>
<dbReference type="AlphaFoldDB" id="A0A2B4S0N7"/>
<protein>
    <submittedName>
        <fullName evidence="1">Uncharacterized protein</fullName>
    </submittedName>
</protein>
<keyword evidence="2" id="KW-1185">Reference proteome</keyword>
<evidence type="ECO:0000313" key="2">
    <source>
        <dbReference type="Proteomes" id="UP000225706"/>
    </source>
</evidence>
<dbReference type="PANTHER" id="PTHR46704:SF9">
    <property type="entry name" value="BHLH DOMAIN-CONTAINING PROTEIN"/>
    <property type="match status" value="1"/>
</dbReference>
<dbReference type="PANTHER" id="PTHR46704">
    <property type="entry name" value="CXC DOMAIN-CONTAINING PROTEIN-RELATED"/>
    <property type="match status" value="1"/>
</dbReference>
<dbReference type="Proteomes" id="UP000225706">
    <property type="component" value="Unassembled WGS sequence"/>
</dbReference>
<organism evidence="1 2">
    <name type="scientific">Stylophora pistillata</name>
    <name type="common">Smooth cauliflower coral</name>
    <dbReference type="NCBI Taxonomy" id="50429"/>
    <lineage>
        <taxon>Eukaryota</taxon>
        <taxon>Metazoa</taxon>
        <taxon>Cnidaria</taxon>
        <taxon>Anthozoa</taxon>
        <taxon>Hexacorallia</taxon>
        <taxon>Scleractinia</taxon>
        <taxon>Astrocoeniina</taxon>
        <taxon>Pocilloporidae</taxon>
        <taxon>Stylophora</taxon>
    </lineage>
</organism>
<name>A0A2B4S0N7_STYPI</name>
<evidence type="ECO:0000313" key="1">
    <source>
        <dbReference type="EMBL" id="PFX22128.1"/>
    </source>
</evidence>
<dbReference type="EMBL" id="LSMT01000250">
    <property type="protein sequence ID" value="PFX22128.1"/>
    <property type="molecule type" value="Genomic_DNA"/>
</dbReference>
<sequence>MEDDAYQMLFAYIRDDLFPNPRVLTMVELTASLVLYMKAHGVEEVQTSTKKHIRRKLQREFGERLLIFPDDTGKLLVIPDNLKITTLAAEQLRMKGELNSLKEGNTDPLQLIRKAAIYIRAELKKSEAQANPGWPPQPQELDKYYRPLTPFLREVLKTLVAGESEKPLPSRVNRFIHSVSQDFMFAVSEGIIGKRFLDARLRDLAVESGVIAEGSVDRVLNGQQYNRGIRLHKLLYEALKRLAWKGFLDWFQRNQAEEQQCLLEDSGILFLSLTQSTTQENLDSVLHNPRRVTGFFICTPFVLFSLGVSRMTGSINYSRYLSVYNAEMTRLSTDPPDVYVQLENGGFSNQTIEETVKKDTQTPGGTKGFSLKPAALSRYYLTAEHRSTCLKQLRDLTDIKPPGVSHHDLESSRIRKDEQAVQSLVDLMETEWINPFSGDPTEPISLSTEAIPQPSTCIIDGMNLVQKVHGDNKTFAELSDAIFMLALLTGTKSSRIDVVFDVDLDESVKNAERVNRGSDSGILFSDIVAGHKVKQRRRLLSSSKSKSNLIKFLAQDWQKQSLRARLLNKVMYVICERKCFRLTEDTWSEIESLYSTQEEADTRMLLHAKHAEEESTAAIIASQDTDVFIMSLSFAHEFACCDTVSAFGGKGKIHAFKLRQKNRKYQDAFTQLGKEWSVPRDLFSVLQEFTCKLYANRCPSATVNELRYQLFRAKKGEIESGRLPPCEDCLFMHSLRANYQAGVWRRALEECPSIPNPSGHRWCYEDRRLTICWMTGSPAPDVITEFLSCKCTSVWKLPNCQCLANGLKCTVTCKLQDCNNWQENNSTVQNWDSEDSSDDED</sequence>
<proteinExistence type="predicted"/>
<accession>A0A2B4S0N7</accession>